<evidence type="ECO:0008006" key="11">
    <source>
        <dbReference type="Google" id="ProtNLM"/>
    </source>
</evidence>
<comment type="similarity">
    <text evidence="2">Belongs to the bacteroidetes fimbrillin superfamily. FimB/Mfa2 family.</text>
</comment>
<keyword evidence="4" id="KW-0472">Membrane</keyword>
<comment type="caution">
    <text evidence="9">The sequence shown here is derived from an EMBL/GenBank/DDBJ whole genome shotgun (WGS) entry which is preliminary data.</text>
</comment>
<proteinExistence type="inferred from homology"/>
<protein>
    <recommendedName>
        <fullName evidence="11">FimB/Mfa2 family fimbrial subunit</fullName>
    </recommendedName>
</protein>
<dbReference type="Proteomes" id="UP000195772">
    <property type="component" value="Unassembled WGS sequence"/>
</dbReference>
<evidence type="ECO:0000256" key="5">
    <source>
        <dbReference type="ARBA" id="ARBA00023139"/>
    </source>
</evidence>
<dbReference type="OrthoDB" id="1007522at2"/>
<evidence type="ECO:0000256" key="7">
    <source>
        <dbReference type="ARBA" id="ARBA00023288"/>
    </source>
</evidence>
<dbReference type="InterPro" id="IPR014941">
    <property type="entry name" value="FimB/Mfa2/Mfa3"/>
</dbReference>
<keyword evidence="6" id="KW-0998">Cell outer membrane</keyword>
<keyword evidence="3 8" id="KW-0732">Signal</keyword>
<evidence type="ECO:0000256" key="3">
    <source>
        <dbReference type="ARBA" id="ARBA00022729"/>
    </source>
</evidence>
<dbReference type="AlphaFoldDB" id="A0A1Y3R3U0"/>
<comment type="subcellular location">
    <subcellularLocation>
        <location evidence="1">Cell outer membrane</location>
    </subcellularLocation>
</comment>
<evidence type="ECO:0000313" key="9">
    <source>
        <dbReference type="EMBL" id="OUN03460.1"/>
    </source>
</evidence>
<keyword evidence="7" id="KW-0449">Lipoprotein</keyword>
<dbReference type="EMBL" id="NFHB01000004">
    <property type="protein sequence ID" value="OUN03460.1"/>
    <property type="molecule type" value="Genomic_DNA"/>
</dbReference>
<keyword evidence="5" id="KW-0564">Palmitate</keyword>
<dbReference type="RefSeq" id="WP_022332394.1">
    <property type="nucleotide sequence ID" value="NZ_BAAFKZ010000015.1"/>
</dbReference>
<dbReference type="PROSITE" id="PS51257">
    <property type="entry name" value="PROKAR_LIPOPROTEIN"/>
    <property type="match status" value="1"/>
</dbReference>
<feature type="chain" id="PRO_5010984837" description="FimB/Mfa2 family fimbrial subunit" evidence="8">
    <location>
        <begin position="20"/>
        <end position="304"/>
    </location>
</feature>
<organism evidence="9 10">
    <name type="scientific">Alistipes onderdonkii</name>
    <dbReference type="NCBI Taxonomy" id="328813"/>
    <lineage>
        <taxon>Bacteria</taxon>
        <taxon>Pseudomonadati</taxon>
        <taxon>Bacteroidota</taxon>
        <taxon>Bacteroidia</taxon>
        <taxon>Bacteroidales</taxon>
        <taxon>Rikenellaceae</taxon>
        <taxon>Alistipes</taxon>
    </lineage>
</organism>
<evidence type="ECO:0000256" key="4">
    <source>
        <dbReference type="ARBA" id="ARBA00023136"/>
    </source>
</evidence>
<evidence type="ECO:0000256" key="8">
    <source>
        <dbReference type="SAM" id="SignalP"/>
    </source>
</evidence>
<sequence>MKKSLYIPFAFLCLLSAMSCIEEKLDPCPPQGGEVTVALRVEKFQARPPYRPSDFEQEFGKRIHSLDYLLYADGQLIGQGRADDLQTAAGGDYLFRMGTLPFGTYRLAFVANAAARMMTGTTDAPEARYIVYQGEKNGDDHFRADVPFEVTCPCRNEFEAVLQRVHGITRFRFENIPAQIASVEVVLDNVGQRMPLCGEPDQGCEVSKRVTAAQLRARAAGSFTLGTFCTLPGERTSWRLRLYGEDDAPLYDRVVTDTLRIECNQLIDLTARFEEGDFRGEIEFSVDVDTTWDGANEGGGEIIR</sequence>
<dbReference type="eggNOG" id="ENOG50343I3">
    <property type="taxonomic scope" value="Bacteria"/>
</dbReference>
<reference evidence="10" key="1">
    <citation type="submission" date="2017-04" db="EMBL/GenBank/DDBJ databases">
        <title>Function of individual gut microbiota members based on whole genome sequencing of pure cultures obtained from chicken caecum.</title>
        <authorList>
            <person name="Medvecky M."/>
            <person name="Cejkova D."/>
            <person name="Polansky O."/>
            <person name="Karasova D."/>
            <person name="Kubasova T."/>
            <person name="Cizek A."/>
            <person name="Rychlik I."/>
        </authorList>
    </citation>
    <scope>NUCLEOTIDE SEQUENCE [LARGE SCALE GENOMIC DNA]</scope>
    <source>
        <strain evidence="10">An90</strain>
    </source>
</reference>
<dbReference type="GO" id="GO:0009279">
    <property type="term" value="C:cell outer membrane"/>
    <property type="evidence" value="ECO:0007669"/>
    <property type="project" value="UniProtKB-SubCell"/>
</dbReference>
<gene>
    <name evidence="9" type="ORF">B5G41_07170</name>
</gene>
<dbReference type="Pfam" id="PF08842">
    <property type="entry name" value="Mfa2"/>
    <property type="match status" value="1"/>
</dbReference>
<evidence type="ECO:0000256" key="1">
    <source>
        <dbReference type="ARBA" id="ARBA00004442"/>
    </source>
</evidence>
<accession>A0A1Y3R3U0</accession>
<feature type="signal peptide" evidence="8">
    <location>
        <begin position="1"/>
        <end position="19"/>
    </location>
</feature>
<evidence type="ECO:0000313" key="10">
    <source>
        <dbReference type="Proteomes" id="UP000195772"/>
    </source>
</evidence>
<evidence type="ECO:0000256" key="2">
    <source>
        <dbReference type="ARBA" id="ARBA00007248"/>
    </source>
</evidence>
<name>A0A1Y3R3U0_9BACT</name>
<evidence type="ECO:0000256" key="6">
    <source>
        <dbReference type="ARBA" id="ARBA00023237"/>
    </source>
</evidence>